<sequence length="971" mass="103776">MKKLLTTLFCSLIGASAFGQWTPTTFERGDKLESAQVRNYYKLDLEKIKSQLRGAQEMGTNSKPVEILLPTLRGKMERFVVYSFPVMTKDFAEQYQLGSYAGVGVDDPSKYLRFSVAPNDFQAMIIQDGQYEFIDAVNADKTVYGVHPKTKKEGAFVCSTKESAASQAQIKELLKGGKSFAHQPTSFSKSSDKKYRTMRLAMSVTGEYTQYFGGAAGALAQINATMTRVNGVFEKDFALHLNVLSYPALIYPDPATDPYSPAAQMGNWNLQLQNTLTTVVGNANYDIGHLFGASGGGGNAGCIGCVCIDPSTAEPEGKGSGITSPASGGPLGDNFDIDYVAHEMGHQLGGNHTFSHGLEGTGVNMEPGSGSTIMGYAGITGPNTDVQLHSDAYFHLASIKQVQANLIDKTCDVETPVANNPPVIAALPTYNIPKGTAFVLTASATDAENNPMTYTWEEMDDASVVINKNNLGTTSTGASFRSIAPSTNPTRYFPKLSSVLAGVLNNSNNQWESVSMVPRTTKFSVTVRDNNPAPNQQQTQYADQTIVVGNDGPFKVNTLYMNSGAASPLTWDVVNTTAAPYNVANVKVDYTTDNGTTWVVVSASTANDGTENITLPSTLNGQTIKLRISAIGNVFYAVKSVMVTTLAPCSSAAPINIVVSNITANSADVTWQPLIGATYKVRYKKVSETVWTQLDVNNPNVTLNGLVDATAYEIQVAAVCSGTVGTYSASTNFTTQSMAYCTSSANDSTYEYISNVTVANINNASLSSSYTNYTTNPALQINLIKGTAYPISVTIGDPDTDAVAAWIDYNRNGAFEDSEKVLNFPVGTITGPITGSFTVPQSAVTGLATRMRVILRYATGTGSLGAANTCGTFGYGEVEDYNVMITSNLGTSESNIKNENIQLFPNPASDILNITKVSNKAHFEIHNAVGQLVKSGTITNNQVTVAELVKGAYVISIKDNAISESIKFIKK</sequence>
<dbReference type="EMBL" id="JAENHK010000010">
    <property type="protein sequence ID" value="MBK1898129.1"/>
    <property type="molecule type" value="Genomic_DNA"/>
</dbReference>
<dbReference type="InterPro" id="IPR024079">
    <property type="entry name" value="MetalloPept_cat_dom_sf"/>
</dbReference>
<dbReference type="CDD" id="cd00063">
    <property type="entry name" value="FN3"/>
    <property type="match status" value="1"/>
</dbReference>
<accession>A0ABS1G0X5</accession>
<dbReference type="InterPro" id="IPR003961">
    <property type="entry name" value="FN3_dom"/>
</dbReference>
<feature type="domain" description="Fibronectin type-III" evidence="3">
    <location>
        <begin position="653"/>
        <end position="738"/>
    </location>
</feature>
<dbReference type="SMART" id="SM00060">
    <property type="entry name" value="FN3"/>
    <property type="match status" value="1"/>
</dbReference>
<keyword evidence="5" id="KW-1185">Reference proteome</keyword>
<evidence type="ECO:0000256" key="2">
    <source>
        <dbReference type="SAM" id="SignalP"/>
    </source>
</evidence>
<dbReference type="SUPFAM" id="SSF49265">
    <property type="entry name" value="Fibronectin type III"/>
    <property type="match status" value="1"/>
</dbReference>
<dbReference type="InterPro" id="IPR036116">
    <property type="entry name" value="FN3_sf"/>
</dbReference>
<dbReference type="InterPro" id="IPR026444">
    <property type="entry name" value="Secre_tail"/>
</dbReference>
<evidence type="ECO:0000256" key="1">
    <source>
        <dbReference type="ARBA" id="ARBA00022729"/>
    </source>
</evidence>
<evidence type="ECO:0000313" key="4">
    <source>
        <dbReference type="EMBL" id="MBK1898129.1"/>
    </source>
</evidence>
<reference evidence="5" key="1">
    <citation type="submission" date="2021-01" db="EMBL/GenBank/DDBJ databases">
        <title>Genome public.</title>
        <authorList>
            <person name="Liu C."/>
            <person name="Sun Q."/>
        </authorList>
    </citation>
    <scope>NUCLEOTIDE SEQUENCE [LARGE SCALE GENOMIC DNA]</scope>
    <source>
        <strain evidence="5">YIM B02567</strain>
    </source>
</reference>
<dbReference type="InterPro" id="IPR013783">
    <property type="entry name" value="Ig-like_fold"/>
</dbReference>
<comment type="caution">
    <text evidence="4">The sequence shown here is derived from an EMBL/GenBank/DDBJ whole genome shotgun (WGS) entry which is preliminary data.</text>
</comment>
<dbReference type="NCBIfam" id="TIGR04183">
    <property type="entry name" value="Por_Secre_tail"/>
    <property type="match status" value="1"/>
</dbReference>
<dbReference type="Pfam" id="PF13583">
    <property type="entry name" value="Reprolysin_4"/>
    <property type="match status" value="1"/>
</dbReference>
<protein>
    <submittedName>
        <fullName evidence="4">Fibronectin type III domain-containing protein</fullName>
    </submittedName>
</protein>
<name>A0ABS1G0X5_9FLAO</name>
<evidence type="ECO:0000313" key="5">
    <source>
        <dbReference type="Proteomes" id="UP000628669"/>
    </source>
</evidence>
<dbReference type="Gene3D" id="2.60.40.10">
    <property type="entry name" value="Immunoglobulins"/>
    <property type="match status" value="1"/>
</dbReference>
<evidence type="ECO:0000259" key="3">
    <source>
        <dbReference type="PROSITE" id="PS50853"/>
    </source>
</evidence>
<keyword evidence="1 2" id="KW-0732">Signal</keyword>
<feature type="signal peptide" evidence="2">
    <location>
        <begin position="1"/>
        <end position="19"/>
    </location>
</feature>
<dbReference type="Proteomes" id="UP000628669">
    <property type="component" value="Unassembled WGS sequence"/>
</dbReference>
<gene>
    <name evidence="4" type="ORF">JHL15_20395</name>
</gene>
<proteinExistence type="predicted"/>
<dbReference type="Pfam" id="PF00041">
    <property type="entry name" value="fn3"/>
    <property type="match status" value="1"/>
</dbReference>
<dbReference type="Pfam" id="PF18962">
    <property type="entry name" value="Por_Secre_tail"/>
    <property type="match status" value="1"/>
</dbReference>
<organism evidence="4 5">
    <name type="scientific">Chryseobacterium paridis</name>
    <dbReference type="NCBI Taxonomy" id="2800328"/>
    <lineage>
        <taxon>Bacteria</taxon>
        <taxon>Pseudomonadati</taxon>
        <taxon>Bacteroidota</taxon>
        <taxon>Flavobacteriia</taxon>
        <taxon>Flavobacteriales</taxon>
        <taxon>Weeksellaceae</taxon>
        <taxon>Chryseobacterium group</taxon>
        <taxon>Chryseobacterium</taxon>
    </lineage>
</organism>
<dbReference type="InterPro" id="IPR045474">
    <property type="entry name" value="GEVED"/>
</dbReference>
<dbReference type="SUPFAM" id="SSF55486">
    <property type="entry name" value="Metalloproteases ('zincins'), catalytic domain"/>
    <property type="match status" value="1"/>
</dbReference>
<feature type="chain" id="PRO_5045952929" evidence="2">
    <location>
        <begin position="20"/>
        <end position="971"/>
    </location>
</feature>
<dbReference type="Gene3D" id="3.40.390.10">
    <property type="entry name" value="Collagenase (Catalytic Domain)"/>
    <property type="match status" value="1"/>
</dbReference>
<dbReference type="RefSeq" id="WP_200248845.1">
    <property type="nucleotide sequence ID" value="NZ_JAENHK010000010.1"/>
</dbReference>
<dbReference type="Pfam" id="PF20009">
    <property type="entry name" value="GEVED"/>
    <property type="match status" value="1"/>
</dbReference>
<dbReference type="PROSITE" id="PS50853">
    <property type="entry name" value="FN3"/>
    <property type="match status" value="1"/>
</dbReference>